<protein>
    <submittedName>
        <fullName evidence="3">Uncharacterized protein</fullName>
    </submittedName>
</protein>
<feature type="region of interest" description="Disordered" evidence="1">
    <location>
        <begin position="1"/>
        <end position="49"/>
    </location>
</feature>
<dbReference type="Proteomes" id="UP000231586">
    <property type="component" value="Unassembled WGS sequence"/>
</dbReference>
<evidence type="ECO:0000256" key="2">
    <source>
        <dbReference type="SAM" id="Phobius"/>
    </source>
</evidence>
<dbReference type="RefSeq" id="WP_100348377.1">
    <property type="nucleotide sequence ID" value="NZ_PGTZ01000006.1"/>
</dbReference>
<keyword evidence="2" id="KW-0472">Membrane</keyword>
<accession>A0A2M8WTN7</accession>
<dbReference type="AlphaFoldDB" id="A0A2M8WTN7"/>
<feature type="transmembrane region" description="Helical" evidence="2">
    <location>
        <begin position="134"/>
        <end position="157"/>
    </location>
</feature>
<evidence type="ECO:0000313" key="3">
    <source>
        <dbReference type="EMBL" id="PJI94312.1"/>
    </source>
</evidence>
<evidence type="ECO:0000256" key="1">
    <source>
        <dbReference type="SAM" id="MobiDB-lite"/>
    </source>
</evidence>
<evidence type="ECO:0000313" key="4">
    <source>
        <dbReference type="Proteomes" id="UP000231586"/>
    </source>
</evidence>
<keyword evidence="2" id="KW-0812">Transmembrane</keyword>
<feature type="compositionally biased region" description="Low complexity" evidence="1">
    <location>
        <begin position="12"/>
        <end position="30"/>
    </location>
</feature>
<feature type="transmembrane region" description="Helical" evidence="2">
    <location>
        <begin position="75"/>
        <end position="92"/>
    </location>
</feature>
<dbReference type="EMBL" id="PGTZ01000006">
    <property type="protein sequence ID" value="PJI94312.1"/>
    <property type="molecule type" value="Genomic_DNA"/>
</dbReference>
<name>A0A2M8WTN7_9MICO</name>
<gene>
    <name evidence="3" type="ORF">CLV34_0148</name>
</gene>
<sequence length="226" mass="22375">MDQNVPTPDPATPGTDAAPVTATAPGATTALEESPTASPAGWGAPAGFGSAPVEPTPEAAVAVGVAQRKQAIKQFVIAVVLLGVGLGITYAATGHGGLIWIGAFLVAASLLVRSVVAYRGALSSGATSLSRDRGLLVVAGAAVVACLVGVVLVVGHMSDTSKDAHASTGVGSCWKDGSGSMLQAVDCSHDHQYVGRAVVSTDSECPTDAVGTVTSDDGRELCLARG</sequence>
<reference evidence="3 4" key="1">
    <citation type="submission" date="2017-11" db="EMBL/GenBank/DDBJ databases">
        <title>Genomic Encyclopedia of Archaeal and Bacterial Type Strains, Phase II (KMG-II): From Individual Species to Whole Genera.</title>
        <authorList>
            <person name="Goeker M."/>
        </authorList>
    </citation>
    <scope>NUCLEOTIDE SEQUENCE [LARGE SCALE GENOMIC DNA]</scope>
    <source>
        <strain evidence="3 4">DSM 22413</strain>
    </source>
</reference>
<feature type="transmembrane region" description="Helical" evidence="2">
    <location>
        <begin position="98"/>
        <end position="122"/>
    </location>
</feature>
<keyword evidence="2" id="KW-1133">Transmembrane helix</keyword>
<comment type="caution">
    <text evidence="3">The sequence shown here is derived from an EMBL/GenBank/DDBJ whole genome shotgun (WGS) entry which is preliminary data.</text>
</comment>
<proteinExistence type="predicted"/>
<organism evidence="3 4">
    <name type="scientific">Luteimicrobium subarcticum</name>
    <dbReference type="NCBI Taxonomy" id="620910"/>
    <lineage>
        <taxon>Bacteria</taxon>
        <taxon>Bacillati</taxon>
        <taxon>Actinomycetota</taxon>
        <taxon>Actinomycetes</taxon>
        <taxon>Micrococcales</taxon>
        <taxon>Luteimicrobium</taxon>
    </lineage>
</organism>
<keyword evidence="4" id="KW-1185">Reference proteome</keyword>